<dbReference type="PANTHER" id="PTHR43569">
    <property type="entry name" value="AMIDOHYDROLASE"/>
    <property type="match status" value="1"/>
</dbReference>
<reference evidence="3 4" key="1">
    <citation type="submission" date="2018-07" db="EMBL/GenBank/DDBJ databases">
        <title>Streptomyces species from bats.</title>
        <authorList>
            <person name="Dunlap C."/>
        </authorList>
    </citation>
    <scope>NUCLEOTIDE SEQUENCE [LARGE SCALE GENOMIC DNA]</scope>
    <source>
        <strain evidence="3 4">AC230</strain>
    </source>
</reference>
<evidence type="ECO:0000313" key="4">
    <source>
        <dbReference type="Proteomes" id="UP000253741"/>
    </source>
</evidence>
<accession>A0A370B5D7</accession>
<sequence length="300" mass="32860">MDIIDAQLHLPRPWSQWAHGDESYPHLLSEVVLAQMDAAGVDAAVLVSHPDVAPVEWCKAAVTRHPGRLATVLTLDETSPDIAGQVARAREEPGVLGLRVNIAFPPAAVERLRAGAYEKLLTAAEQHRMPVCFLASGVLSDVAPVAHAHPELPVVIDHMGLNQPPFAPADEPPWRDLGQLLSLAELPNVFVKLSGAPTLSTRAYPYPDVWPHLLQILDAFGTDRCMWATDQHRVFGRLHGFDPVPRYPGYHSYAQGLHYLLDQPELSTSERTALFGGTTRRIMGWPPAQSPAAESHRLAN</sequence>
<feature type="domain" description="Amidohydrolase-related" evidence="2">
    <location>
        <begin position="4"/>
        <end position="283"/>
    </location>
</feature>
<dbReference type="Pfam" id="PF04909">
    <property type="entry name" value="Amidohydro_2"/>
    <property type="match status" value="1"/>
</dbReference>
<dbReference type="RefSeq" id="WP_114624607.1">
    <property type="nucleotide sequence ID" value="NZ_QQNA01000122.1"/>
</dbReference>
<dbReference type="EMBL" id="QQNA01000122">
    <property type="protein sequence ID" value="RDG37028.1"/>
    <property type="molecule type" value="Genomic_DNA"/>
</dbReference>
<name>A0A370B5D7_9ACTN</name>
<evidence type="ECO:0000256" key="1">
    <source>
        <dbReference type="ARBA" id="ARBA00038310"/>
    </source>
</evidence>
<organism evidence="3 4">
    <name type="scientific">Streptomyces corynorhini</name>
    <dbReference type="NCBI Taxonomy" id="2282652"/>
    <lineage>
        <taxon>Bacteria</taxon>
        <taxon>Bacillati</taxon>
        <taxon>Actinomycetota</taxon>
        <taxon>Actinomycetes</taxon>
        <taxon>Kitasatosporales</taxon>
        <taxon>Streptomycetaceae</taxon>
        <taxon>Streptomyces</taxon>
    </lineage>
</organism>
<evidence type="ECO:0000259" key="2">
    <source>
        <dbReference type="Pfam" id="PF04909"/>
    </source>
</evidence>
<dbReference type="InterPro" id="IPR032466">
    <property type="entry name" value="Metal_Hydrolase"/>
</dbReference>
<keyword evidence="4" id="KW-1185">Reference proteome</keyword>
<proteinExistence type="inferred from homology"/>
<dbReference type="OrthoDB" id="5450317at2"/>
<dbReference type="Gene3D" id="3.20.20.140">
    <property type="entry name" value="Metal-dependent hydrolases"/>
    <property type="match status" value="1"/>
</dbReference>
<dbReference type="SUPFAM" id="SSF51556">
    <property type="entry name" value="Metallo-dependent hydrolases"/>
    <property type="match status" value="1"/>
</dbReference>
<dbReference type="Proteomes" id="UP000253741">
    <property type="component" value="Unassembled WGS sequence"/>
</dbReference>
<gene>
    <name evidence="3" type="ORF">DVH02_16700</name>
</gene>
<evidence type="ECO:0000313" key="3">
    <source>
        <dbReference type="EMBL" id="RDG37028.1"/>
    </source>
</evidence>
<dbReference type="GO" id="GO:0016787">
    <property type="term" value="F:hydrolase activity"/>
    <property type="evidence" value="ECO:0007669"/>
    <property type="project" value="InterPro"/>
</dbReference>
<dbReference type="InterPro" id="IPR006680">
    <property type="entry name" value="Amidohydro-rel"/>
</dbReference>
<dbReference type="InterPro" id="IPR052350">
    <property type="entry name" value="Metallo-dep_Lactonases"/>
</dbReference>
<dbReference type="PANTHER" id="PTHR43569:SF2">
    <property type="entry name" value="AMIDOHYDROLASE-RELATED DOMAIN-CONTAINING PROTEIN"/>
    <property type="match status" value="1"/>
</dbReference>
<comment type="similarity">
    <text evidence="1">Belongs to the metallo-dependent hydrolases superfamily.</text>
</comment>
<protein>
    <recommendedName>
        <fullName evidence="2">Amidohydrolase-related domain-containing protein</fullName>
    </recommendedName>
</protein>
<dbReference type="AlphaFoldDB" id="A0A370B5D7"/>
<comment type="caution">
    <text evidence="3">The sequence shown here is derived from an EMBL/GenBank/DDBJ whole genome shotgun (WGS) entry which is preliminary data.</text>
</comment>